<evidence type="ECO:0000256" key="2">
    <source>
        <dbReference type="ARBA" id="ARBA00034247"/>
    </source>
</evidence>
<dbReference type="OrthoDB" id="9759607at2"/>
<proteinExistence type="predicted"/>
<name>A0A2N7U1F8_9GAMM</name>
<dbReference type="NCBIfam" id="TIGR00254">
    <property type="entry name" value="GGDEF"/>
    <property type="match status" value="1"/>
</dbReference>
<dbReference type="Proteomes" id="UP000235803">
    <property type="component" value="Unassembled WGS sequence"/>
</dbReference>
<evidence type="ECO:0000313" key="5">
    <source>
        <dbReference type="EMBL" id="PMR74275.1"/>
    </source>
</evidence>
<gene>
    <name evidence="5" type="ORF">C1H69_13500</name>
</gene>
<dbReference type="AlphaFoldDB" id="A0A2N7U1F8"/>
<dbReference type="CDD" id="cd01949">
    <property type="entry name" value="GGDEF"/>
    <property type="match status" value="1"/>
</dbReference>
<dbReference type="Gene3D" id="3.30.70.270">
    <property type="match status" value="1"/>
</dbReference>
<dbReference type="InterPro" id="IPR043128">
    <property type="entry name" value="Rev_trsase/Diguanyl_cyclase"/>
</dbReference>
<dbReference type="PROSITE" id="PS50887">
    <property type="entry name" value="GGDEF"/>
    <property type="match status" value="1"/>
</dbReference>
<dbReference type="EC" id="2.7.7.65" evidence="1"/>
<dbReference type="PANTHER" id="PTHR45138:SF9">
    <property type="entry name" value="DIGUANYLATE CYCLASE DGCM-RELATED"/>
    <property type="match status" value="1"/>
</dbReference>
<evidence type="ECO:0000256" key="1">
    <source>
        <dbReference type="ARBA" id="ARBA00012528"/>
    </source>
</evidence>
<evidence type="ECO:0000259" key="4">
    <source>
        <dbReference type="PROSITE" id="PS50887"/>
    </source>
</evidence>
<keyword evidence="6" id="KW-1185">Reference proteome</keyword>
<dbReference type="SMART" id="SM00267">
    <property type="entry name" value="GGDEF"/>
    <property type="match status" value="1"/>
</dbReference>
<reference evidence="5 6" key="1">
    <citation type="submission" date="2018-01" db="EMBL/GenBank/DDBJ databases">
        <title>Halomonas endophytica sp. nov., isolated from storage liquid in the stems of Populus euphratica.</title>
        <authorList>
            <person name="Chen C."/>
        </authorList>
    </citation>
    <scope>NUCLEOTIDE SEQUENCE [LARGE SCALE GENOMIC DNA]</scope>
    <source>
        <strain evidence="5 6">MC28</strain>
    </source>
</reference>
<dbReference type="SUPFAM" id="SSF55073">
    <property type="entry name" value="Nucleotide cyclase"/>
    <property type="match status" value="1"/>
</dbReference>
<comment type="catalytic activity">
    <reaction evidence="2">
        <text>2 GTP = 3',3'-c-di-GMP + 2 diphosphate</text>
        <dbReference type="Rhea" id="RHEA:24898"/>
        <dbReference type="ChEBI" id="CHEBI:33019"/>
        <dbReference type="ChEBI" id="CHEBI:37565"/>
        <dbReference type="ChEBI" id="CHEBI:58805"/>
        <dbReference type="EC" id="2.7.7.65"/>
    </reaction>
</comment>
<dbReference type="InterPro" id="IPR000160">
    <property type="entry name" value="GGDEF_dom"/>
</dbReference>
<sequence>MIAVAVLCCWQRWATDRLQPSPAQAPRRLRRPLAAILQAERSGDTFSLLIFDIDHVKAVNDLHGHDTGDIILKRLAKLVGRSLRSTDLLSRWGGEEFTILLHDTSLKGAAVFAERLRQLVADTRLQGLSITISLGITQYLPGDDMEGLYRAKRAGRNTVVAGEKTTNSPGQTHRLRHRQQPRSE</sequence>
<dbReference type="EMBL" id="PNRF01000028">
    <property type="protein sequence ID" value="PMR74275.1"/>
    <property type="molecule type" value="Genomic_DNA"/>
</dbReference>
<dbReference type="GO" id="GO:0052621">
    <property type="term" value="F:diguanylate cyclase activity"/>
    <property type="evidence" value="ECO:0007669"/>
    <property type="project" value="UniProtKB-EC"/>
</dbReference>
<evidence type="ECO:0000256" key="3">
    <source>
        <dbReference type="SAM" id="MobiDB-lite"/>
    </source>
</evidence>
<protein>
    <recommendedName>
        <fullName evidence="1">diguanylate cyclase</fullName>
        <ecNumber evidence="1">2.7.7.65</ecNumber>
    </recommendedName>
</protein>
<dbReference type="InterPro" id="IPR029787">
    <property type="entry name" value="Nucleotide_cyclase"/>
</dbReference>
<dbReference type="Pfam" id="PF00990">
    <property type="entry name" value="GGDEF"/>
    <property type="match status" value="1"/>
</dbReference>
<dbReference type="PANTHER" id="PTHR45138">
    <property type="entry name" value="REGULATORY COMPONENTS OF SENSORY TRANSDUCTION SYSTEM"/>
    <property type="match status" value="1"/>
</dbReference>
<feature type="domain" description="GGDEF" evidence="4">
    <location>
        <begin position="44"/>
        <end position="174"/>
    </location>
</feature>
<organism evidence="5 6">
    <name type="scientific">Billgrantia endophytica</name>
    <dbReference type="NCBI Taxonomy" id="2033802"/>
    <lineage>
        <taxon>Bacteria</taxon>
        <taxon>Pseudomonadati</taxon>
        <taxon>Pseudomonadota</taxon>
        <taxon>Gammaproteobacteria</taxon>
        <taxon>Oceanospirillales</taxon>
        <taxon>Halomonadaceae</taxon>
        <taxon>Billgrantia</taxon>
    </lineage>
</organism>
<dbReference type="InterPro" id="IPR050469">
    <property type="entry name" value="Diguanylate_Cyclase"/>
</dbReference>
<feature type="region of interest" description="Disordered" evidence="3">
    <location>
        <begin position="156"/>
        <end position="184"/>
    </location>
</feature>
<evidence type="ECO:0000313" key="6">
    <source>
        <dbReference type="Proteomes" id="UP000235803"/>
    </source>
</evidence>
<accession>A0A2N7U1F8</accession>
<comment type="caution">
    <text evidence="5">The sequence shown here is derived from an EMBL/GenBank/DDBJ whole genome shotgun (WGS) entry which is preliminary data.</text>
</comment>
<feature type="compositionally biased region" description="Basic residues" evidence="3">
    <location>
        <begin position="173"/>
        <end position="184"/>
    </location>
</feature>